<reference evidence="3 4" key="1">
    <citation type="submission" date="2017-09" db="EMBL/GenBank/DDBJ databases">
        <title>Depth-based differentiation of microbial function through sediment-hosted aquifers and enrichment of novel symbionts in the deep terrestrial subsurface.</title>
        <authorList>
            <person name="Probst A.J."/>
            <person name="Ladd B."/>
            <person name="Jarett J.K."/>
            <person name="Geller-Mcgrath D.E."/>
            <person name="Sieber C.M."/>
            <person name="Emerson J.B."/>
            <person name="Anantharaman K."/>
            <person name="Thomas B.C."/>
            <person name="Malmstrom R."/>
            <person name="Stieglmeier M."/>
            <person name="Klingl A."/>
            <person name="Woyke T."/>
            <person name="Ryan C.M."/>
            <person name="Banfield J.F."/>
        </authorList>
    </citation>
    <scope>NUCLEOTIDE SEQUENCE [LARGE SCALE GENOMIC DNA]</scope>
    <source>
        <strain evidence="3">CG17_big_fil_post_rev_8_21_14_2_50_48_46</strain>
    </source>
</reference>
<gene>
    <name evidence="3" type="ORF">COW36_04820</name>
</gene>
<protein>
    <recommendedName>
        <fullName evidence="2">Methyltransferase type 11 domain-containing protein</fullName>
    </recommendedName>
</protein>
<evidence type="ECO:0000259" key="2">
    <source>
        <dbReference type="Pfam" id="PF08241"/>
    </source>
</evidence>
<dbReference type="SUPFAM" id="SSF53335">
    <property type="entry name" value="S-adenosyl-L-methionine-dependent methyltransferases"/>
    <property type="match status" value="1"/>
</dbReference>
<keyword evidence="1" id="KW-0472">Membrane</keyword>
<dbReference type="Pfam" id="PF08241">
    <property type="entry name" value="Methyltransf_11"/>
    <property type="match status" value="1"/>
</dbReference>
<sequence length="326" mass="37159">MLCCPACPGEADLLLQVQERDDREVRMGALLCSRCGQSFPIVDGIPRLLIGKESQEVKQAFSEQWKLRYGGCFEKESRVFWLENSESVKYLSESLIQAVQPGDWLLDGGCGSGEKSRELARLHPQAQVLAMDISETLPVLAGKSRDLANLHIIQADVSHPPLKSGRFAHIVSIGVLHHTPDTAKAFRALAPCVRPGGNLVIWLYPHPTESPLYQRFYYFVRDRLFRKQGHAMPALKRLTLLRLLCLPVFLLLPLFLLSTTIQKGFYQKLSLRDLYHGLVFLLYDDLAPLYQHRHSRLEVRNWYYESQFEKVSELQLGLYVGRRVAA</sequence>
<accession>A0A2M7G931</accession>
<dbReference type="InterPro" id="IPR005651">
    <property type="entry name" value="Trm112-like"/>
</dbReference>
<feature type="domain" description="Methyltransferase type 11" evidence="2">
    <location>
        <begin position="106"/>
        <end position="201"/>
    </location>
</feature>
<evidence type="ECO:0000313" key="4">
    <source>
        <dbReference type="Proteomes" id="UP000231019"/>
    </source>
</evidence>
<proteinExistence type="predicted"/>
<dbReference type="Gene3D" id="3.40.50.150">
    <property type="entry name" value="Vaccinia Virus protein VP39"/>
    <property type="match status" value="1"/>
</dbReference>
<dbReference type="SUPFAM" id="SSF158997">
    <property type="entry name" value="Trm112p-like"/>
    <property type="match status" value="1"/>
</dbReference>
<dbReference type="InterPro" id="IPR029063">
    <property type="entry name" value="SAM-dependent_MTases_sf"/>
</dbReference>
<dbReference type="AlphaFoldDB" id="A0A2M7G931"/>
<dbReference type="Proteomes" id="UP000231019">
    <property type="component" value="Unassembled WGS sequence"/>
</dbReference>
<dbReference type="Pfam" id="PF03966">
    <property type="entry name" value="Trm112p"/>
    <property type="match status" value="1"/>
</dbReference>
<feature type="transmembrane region" description="Helical" evidence="1">
    <location>
        <begin position="240"/>
        <end position="262"/>
    </location>
</feature>
<dbReference type="CDD" id="cd02440">
    <property type="entry name" value="AdoMet_MTases"/>
    <property type="match status" value="1"/>
</dbReference>
<organism evidence="3 4">
    <name type="scientific">bacterium (Candidatus Blackallbacteria) CG17_big_fil_post_rev_8_21_14_2_50_48_46</name>
    <dbReference type="NCBI Taxonomy" id="2014261"/>
    <lineage>
        <taxon>Bacteria</taxon>
        <taxon>Candidatus Blackallbacteria</taxon>
    </lineage>
</organism>
<evidence type="ECO:0000313" key="3">
    <source>
        <dbReference type="EMBL" id="PIW18618.1"/>
    </source>
</evidence>
<dbReference type="EMBL" id="PFFQ01000012">
    <property type="protein sequence ID" value="PIW18618.1"/>
    <property type="molecule type" value="Genomic_DNA"/>
</dbReference>
<evidence type="ECO:0000256" key="1">
    <source>
        <dbReference type="SAM" id="Phobius"/>
    </source>
</evidence>
<dbReference type="PANTHER" id="PTHR43591">
    <property type="entry name" value="METHYLTRANSFERASE"/>
    <property type="match status" value="1"/>
</dbReference>
<keyword evidence="1" id="KW-0812">Transmembrane</keyword>
<dbReference type="GO" id="GO:0008757">
    <property type="term" value="F:S-adenosylmethionine-dependent methyltransferase activity"/>
    <property type="evidence" value="ECO:0007669"/>
    <property type="project" value="InterPro"/>
</dbReference>
<dbReference type="Gene3D" id="2.20.25.10">
    <property type="match status" value="1"/>
</dbReference>
<name>A0A2M7G931_9BACT</name>
<keyword evidence="1" id="KW-1133">Transmembrane helix</keyword>
<comment type="caution">
    <text evidence="3">The sequence shown here is derived from an EMBL/GenBank/DDBJ whole genome shotgun (WGS) entry which is preliminary data.</text>
</comment>
<dbReference type="InterPro" id="IPR013216">
    <property type="entry name" value="Methyltransf_11"/>
</dbReference>